<evidence type="ECO:0000313" key="1">
    <source>
        <dbReference type="EMBL" id="CAI9114908.1"/>
    </source>
</evidence>
<dbReference type="AlphaFoldDB" id="A0AAV1E3S4"/>
<organism evidence="1 2">
    <name type="scientific">Oldenlandia corymbosa var. corymbosa</name>
    <dbReference type="NCBI Taxonomy" id="529605"/>
    <lineage>
        <taxon>Eukaryota</taxon>
        <taxon>Viridiplantae</taxon>
        <taxon>Streptophyta</taxon>
        <taxon>Embryophyta</taxon>
        <taxon>Tracheophyta</taxon>
        <taxon>Spermatophyta</taxon>
        <taxon>Magnoliopsida</taxon>
        <taxon>eudicotyledons</taxon>
        <taxon>Gunneridae</taxon>
        <taxon>Pentapetalae</taxon>
        <taxon>asterids</taxon>
        <taxon>lamiids</taxon>
        <taxon>Gentianales</taxon>
        <taxon>Rubiaceae</taxon>
        <taxon>Rubioideae</taxon>
        <taxon>Spermacoceae</taxon>
        <taxon>Hedyotis-Oldenlandia complex</taxon>
        <taxon>Oldenlandia</taxon>
    </lineage>
</organism>
<proteinExistence type="predicted"/>
<accession>A0AAV1E3S4</accession>
<reference evidence="1" key="1">
    <citation type="submission" date="2023-03" db="EMBL/GenBank/DDBJ databases">
        <authorList>
            <person name="Julca I."/>
        </authorList>
    </citation>
    <scope>NUCLEOTIDE SEQUENCE</scope>
</reference>
<evidence type="ECO:0000313" key="2">
    <source>
        <dbReference type="Proteomes" id="UP001161247"/>
    </source>
</evidence>
<gene>
    <name evidence="1" type="ORF">OLC1_LOCUS21528</name>
</gene>
<protein>
    <submittedName>
        <fullName evidence="1">OLC1v1015730C1</fullName>
    </submittedName>
</protein>
<keyword evidence="2" id="KW-1185">Reference proteome</keyword>
<dbReference type="Proteomes" id="UP001161247">
    <property type="component" value="Chromosome 8"/>
</dbReference>
<sequence length="142" mass="15035">MQPLIINGVESQPVVKDCIVPLAETLIELPTETLPARTVEALDGGSTSGLTMQEKKDHVVDIPDNPPLIQSNAFEILQNIDESGNVEELVHGKAQSLEVKGKEIEKANTDGNGERQLAFSGNGDGLTSGNPVAKCGSFFALP</sequence>
<name>A0AAV1E3S4_OLDCO</name>
<dbReference type="EMBL" id="OX459125">
    <property type="protein sequence ID" value="CAI9114908.1"/>
    <property type="molecule type" value="Genomic_DNA"/>
</dbReference>